<dbReference type="EMBL" id="JPVQ01000016">
    <property type="protein sequence ID" value="KGR90654.1"/>
    <property type="molecule type" value="Genomic_DNA"/>
</dbReference>
<dbReference type="PANTHER" id="PTHR42736">
    <property type="entry name" value="PROTEIN-GLUTAMINE GAMMA-GLUTAMYLTRANSFERASE"/>
    <property type="match status" value="1"/>
</dbReference>
<feature type="transmembrane region" description="Helical" evidence="2">
    <location>
        <begin position="133"/>
        <end position="151"/>
    </location>
</feature>
<gene>
    <name evidence="4" type="ORF">CD30_10660</name>
</gene>
<keyword evidence="2" id="KW-1133">Transmembrane helix</keyword>
<feature type="transmembrane region" description="Helical" evidence="2">
    <location>
        <begin position="612"/>
        <end position="630"/>
    </location>
</feature>
<dbReference type="Proteomes" id="UP000030595">
    <property type="component" value="Unassembled WGS sequence"/>
</dbReference>
<protein>
    <recommendedName>
        <fullName evidence="3">Transglutaminase-like domain-containing protein</fullName>
    </recommendedName>
</protein>
<feature type="domain" description="Transglutaminase-like" evidence="3">
    <location>
        <begin position="473"/>
        <end position="548"/>
    </location>
</feature>
<dbReference type="Pfam" id="PF11992">
    <property type="entry name" value="TgpA_N"/>
    <property type="match status" value="1"/>
</dbReference>
<comment type="caution">
    <text evidence="4">The sequence shown here is derived from an EMBL/GenBank/DDBJ whole genome shotgun (WGS) entry which is preliminary data.</text>
</comment>
<accession>A0A0A3J0U8</accession>
<feature type="compositionally biased region" description="Acidic residues" evidence="1">
    <location>
        <begin position="573"/>
        <end position="586"/>
    </location>
</feature>
<name>A0A0A3J0U8_9BACL</name>
<dbReference type="InterPro" id="IPR021878">
    <property type="entry name" value="TgpA_N"/>
</dbReference>
<evidence type="ECO:0000256" key="2">
    <source>
        <dbReference type="SAM" id="Phobius"/>
    </source>
</evidence>
<dbReference type="eggNOG" id="COG1305">
    <property type="taxonomic scope" value="Bacteria"/>
</dbReference>
<evidence type="ECO:0000259" key="3">
    <source>
        <dbReference type="SMART" id="SM00460"/>
    </source>
</evidence>
<feature type="transmembrane region" description="Helical" evidence="2">
    <location>
        <begin position="6"/>
        <end position="26"/>
    </location>
</feature>
<evidence type="ECO:0000256" key="1">
    <source>
        <dbReference type="SAM" id="MobiDB-lite"/>
    </source>
</evidence>
<organism evidence="4 5">
    <name type="scientific">Ureibacillus massiliensis 4400831 = CIP 108448 = CCUG 49529</name>
    <dbReference type="NCBI Taxonomy" id="1211035"/>
    <lineage>
        <taxon>Bacteria</taxon>
        <taxon>Bacillati</taxon>
        <taxon>Bacillota</taxon>
        <taxon>Bacilli</taxon>
        <taxon>Bacillales</taxon>
        <taxon>Caryophanaceae</taxon>
        <taxon>Ureibacillus</taxon>
    </lineage>
</organism>
<dbReference type="SUPFAM" id="SSF54001">
    <property type="entry name" value="Cysteine proteinases"/>
    <property type="match status" value="1"/>
</dbReference>
<dbReference type="InterPro" id="IPR038765">
    <property type="entry name" value="Papain-like_cys_pep_sf"/>
</dbReference>
<sequence>MIELSLYYIVIFFILQEWLLPIMDLTKTGHVELILAFIGICLVISLFNIHFIISWIVKLIYIAWFIITVYSDLSLFSYDGIGFLLYEMQFNLITIFSGKWLEITDPFRTFLFFVLIWMLIYLIHYWITIRKSIFYFLILTIFFIATLDTFTEYDGSYAMVKVVLLGLLMTAFLFVKRLITQTNVSIQWHRYLNLIIPSILVIGLASVLGIILPKSEPQWPDPVPYIKAATGQGGENDEGEGISKVGYGTNDSRLGGSFVPDDKVVFRALTESKQYWRVETKDFYTSKGWEQSIYTPTESTYMNMREEIEYSLPKGPEEETQVAYIRQVVPFDFIFQPYGLKRVNVDESIYDMHNNVGIIMNTSTEKLYPYADNRILELESYSVEFSEPTYLYSQLQAQPTEQLDTQDFERYLQLPEELPERVVQLANDIVKDSKTPYQKARAIETYFSRNGFKYDTQDVAVPEVDQDYVDQFLFETKIGYCDNFSTSMVVLLRSVGIPARWVKGFVGGEVVDSSEGDLKTYEITNNNAHSWVEAYIPNVGWVNFEPTIGFANMRSIEYDVDTANEDEEFVLEEDQAPEEQNQELEETQASSNQTNGPNFFVRLIDLINKNHIIFIVINLSILVAGLLLLFSRRKWLPKVYIQMNRKKVMDESSFETMFTQLLRVLELRGIKRQKDQTLHSFAKVVDDTFGTEEMSKITYVYEQYIYGNESQHIDFGKLKESWEYLINRSSS</sequence>
<keyword evidence="2" id="KW-0812">Transmembrane</keyword>
<reference evidence="4 5" key="1">
    <citation type="submission" date="2014-02" db="EMBL/GenBank/DDBJ databases">
        <title>Draft genome sequence of Lysinibacillus massiliensis CCUG 49529.</title>
        <authorList>
            <person name="Zhang F."/>
            <person name="Wang G."/>
            <person name="Zhang L."/>
        </authorList>
    </citation>
    <scope>NUCLEOTIDE SEQUENCE [LARGE SCALE GENOMIC DNA]</scope>
    <source>
        <strain evidence="4 5">CCUG 49529</strain>
    </source>
</reference>
<dbReference type="PANTHER" id="PTHR42736:SF1">
    <property type="entry name" value="PROTEIN-GLUTAMINE GAMMA-GLUTAMYLTRANSFERASE"/>
    <property type="match status" value="1"/>
</dbReference>
<dbReference type="InterPro" id="IPR002931">
    <property type="entry name" value="Transglutaminase-like"/>
</dbReference>
<dbReference type="AlphaFoldDB" id="A0A0A3J0U8"/>
<proteinExistence type="predicted"/>
<feature type="transmembrane region" description="Helical" evidence="2">
    <location>
        <begin position="33"/>
        <end position="53"/>
    </location>
</feature>
<keyword evidence="2" id="KW-0472">Membrane</keyword>
<feature type="transmembrane region" description="Helical" evidence="2">
    <location>
        <begin position="59"/>
        <end position="76"/>
    </location>
</feature>
<feature type="transmembrane region" description="Helical" evidence="2">
    <location>
        <begin position="191"/>
        <end position="212"/>
    </location>
</feature>
<evidence type="ECO:0000313" key="4">
    <source>
        <dbReference type="EMBL" id="KGR90654.1"/>
    </source>
</evidence>
<dbReference type="InterPro" id="IPR052901">
    <property type="entry name" value="Bact_TGase-like"/>
</dbReference>
<dbReference type="Pfam" id="PF01841">
    <property type="entry name" value="Transglut_core"/>
    <property type="match status" value="1"/>
</dbReference>
<dbReference type="Gene3D" id="3.10.620.30">
    <property type="match status" value="1"/>
</dbReference>
<feature type="transmembrane region" description="Helical" evidence="2">
    <location>
        <begin position="107"/>
        <end position="126"/>
    </location>
</feature>
<dbReference type="SMART" id="SM00460">
    <property type="entry name" value="TGc"/>
    <property type="match status" value="1"/>
</dbReference>
<feature type="transmembrane region" description="Helical" evidence="2">
    <location>
        <begin position="157"/>
        <end position="179"/>
    </location>
</feature>
<feature type="region of interest" description="Disordered" evidence="1">
    <location>
        <begin position="573"/>
        <end position="593"/>
    </location>
</feature>
<keyword evidence="5" id="KW-1185">Reference proteome</keyword>
<evidence type="ECO:0000313" key="5">
    <source>
        <dbReference type="Proteomes" id="UP000030595"/>
    </source>
</evidence>